<protein>
    <submittedName>
        <fullName evidence="1">Uncharacterized protein</fullName>
    </submittedName>
</protein>
<reference evidence="1" key="1">
    <citation type="submission" date="2022-06" db="EMBL/GenBank/DDBJ databases">
        <title>Sneathiella actinostolidae sp. nov., isolated from a sea anemonein the Western Pacific Ocean.</title>
        <authorList>
            <person name="Wei M.J."/>
        </authorList>
    </citation>
    <scope>NUCLEOTIDE SEQUENCE</scope>
    <source>
        <strain evidence="1">PHK-P5</strain>
    </source>
</reference>
<organism evidence="1 2">
    <name type="scientific">Sneathiella marina</name>
    <dbReference type="NCBI Taxonomy" id="2950108"/>
    <lineage>
        <taxon>Bacteria</taxon>
        <taxon>Pseudomonadati</taxon>
        <taxon>Pseudomonadota</taxon>
        <taxon>Alphaproteobacteria</taxon>
        <taxon>Sneathiellales</taxon>
        <taxon>Sneathiellaceae</taxon>
        <taxon>Sneathiella</taxon>
    </lineage>
</organism>
<name>A0ABY4W3C5_9PROT</name>
<gene>
    <name evidence="1" type="ORF">NBZ79_00540</name>
</gene>
<evidence type="ECO:0000313" key="2">
    <source>
        <dbReference type="Proteomes" id="UP001056291"/>
    </source>
</evidence>
<keyword evidence="2" id="KW-1185">Reference proteome</keyword>
<dbReference type="EMBL" id="CP098747">
    <property type="protein sequence ID" value="USG61462.1"/>
    <property type="molecule type" value="Genomic_DNA"/>
</dbReference>
<dbReference type="RefSeq" id="WP_251934508.1">
    <property type="nucleotide sequence ID" value="NZ_CP098747.1"/>
</dbReference>
<proteinExistence type="predicted"/>
<evidence type="ECO:0000313" key="1">
    <source>
        <dbReference type="EMBL" id="USG61462.1"/>
    </source>
</evidence>
<accession>A0ABY4W3C5</accession>
<dbReference type="Proteomes" id="UP001056291">
    <property type="component" value="Chromosome"/>
</dbReference>
<sequence length="195" mass="22096">MTNSVNLDRRTALKGVALIPLATVPLRSSPVAIDPSLVLWDAYETQEQIEMVASDCLDLAEAELPSGKYKFKYGKVSNHEELDECRKAWQGFNNARGTQKDIDEEFAKYHKGLDQVIAKRETAKEALNIDALEADYNRQLEKGRQYLNDYFSSTPTTPEGLAKMVENHFVFDASKYEKAKERFLADLPEMLRGLS</sequence>